<comment type="caution">
    <text evidence="2">The sequence shown here is derived from an EMBL/GenBank/DDBJ whole genome shotgun (WGS) entry which is preliminary data.</text>
</comment>
<feature type="transmembrane region" description="Helical" evidence="1">
    <location>
        <begin position="6"/>
        <end position="32"/>
    </location>
</feature>
<gene>
    <name evidence="2" type="ORF">QBC41DRAFT_224155</name>
</gene>
<dbReference type="Proteomes" id="UP001174997">
    <property type="component" value="Unassembled WGS sequence"/>
</dbReference>
<dbReference type="EMBL" id="JAULSY010000044">
    <property type="protein sequence ID" value="KAK0669328.1"/>
    <property type="molecule type" value="Genomic_DNA"/>
</dbReference>
<protein>
    <submittedName>
        <fullName evidence="2">Uncharacterized protein</fullName>
    </submittedName>
</protein>
<organism evidence="2 3">
    <name type="scientific">Cercophora samala</name>
    <dbReference type="NCBI Taxonomy" id="330535"/>
    <lineage>
        <taxon>Eukaryota</taxon>
        <taxon>Fungi</taxon>
        <taxon>Dikarya</taxon>
        <taxon>Ascomycota</taxon>
        <taxon>Pezizomycotina</taxon>
        <taxon>Sordariomycetes</taxon>
        <taxon>Sordariomycetidae</taxon>
        <taxon>Sordariales</taxon>
        <taxon>Lasiosphaeriaceae</taxon>
        <taxon>Cercophora</taxon>
    </lineage>
</organism>
<evidence type="ECO:0000313" key="3">
    <source>
        <dbReference type="Proteomes" id="UP001174997"/>
    </source>
</evidence>
<name>A0AA39ZE84_9PEZI</name>
<proteinExistence type="predicted"/>
<keyword evidence="1" id="KW-0472">Membrane</keyword>
<evidence type="ECO:0000313" key="2">
    <source>
        <dbReference type="EMBL" id="KAK0669328.1"/>
    </source>
</evidence>
<sequence>SAARTINGGISVCGVSEIVVCSAPCIFLLFSWGLQVRSSFYRQIRFPPCLMSDGVLWAIMRPREATPPGEVR</sequence>
<feature type="non-terminal residue" evidence="2">
    <location>
        <position position="1"/>
    </location>
</feature>
<reference evidence="2" key="1">
    <citation type="submission" date="2023-06" db="EMBL/GenBank/DDBJ databases">
        <title>Genome-scale phylogeny and comparative genomics of the fungal order Sordariales.</title>
        <authorList>
            <consortium name="Lawrence Berkeley National Laboratory"/>
            <person name="Hensen N."/>
            <person name="Bonometti L."/>
            <person name="Westerberg I."/>
            <person name="Brannstrom I.O."/>
            <person name="Guillou S."/>
            <person name="Cros-Aarteil S."/>
            <person name="Calhoun S."/>
            <person name="Haridas S."/>
            <person name="Kuo A."/>
            <person name="Mondo S."/>
            <person name="Pangilinan J."/>
            <person name="Riley R."/>
            <person name="Labutti K."/>
            <person name="Andreopoulos B."/>
            <person name="Lipzen A."/>
            <person name="Chen C."/>
            <person name="Yanf M."/>
            <person name="Daum C."/>
            <person name="Ng V."/>
            <person name="Clum A."/>
            <person name="Steindorff A."/>
            <person name="Ohm R."/>
            <person name="Martin F."/>
            <person name="Silar P."/>
            <person name="Natvig D."/>
            <person name="Lalanne C."/>
            <person name="Gautier V."/>
            <person name="Ament-Velasquez S.L."/>
            <person name="Kruys A."/>
            <person name="Hutchinson M.I."/>
            <person name="Powell A.J."/>
            <person name="Barry K."/>
            <person name="Miller A.N."/>
            <person name="Grigoriev I.V."/>
            <person name="Debuchy R."/>
            <person name="Gladieux P."/>
            <person name="Thoren M.H."/>
            <person name="Johannesson H."/>
        </authorList>
    </citation>
    <scope>NUCLEOTIDE SEQUENCE</scope>
    <source>
        <strain evidence="2">CBS 307.81</strain>
    </source>
</reference>
<keyword evidence="1" id="KW-1133">Transmembrane helix</keyword>
<accession>A0AA39ZE84</accession>
<evidence type="ECO:0000256" key="1">
    <source>
        <dbReference type="SAM" id="Phobius"/>
    </source>
</evidence>
<dbReference type="AlphaFoldDB" id="A0AA39ZE84"/>
<keyword evidence="1" id="KW-0812">Transmembrane</keyword>
<keyword evidence="3" id="KW-1185">Reference proteome</keyword>